<name>U9TZT0_RHIID</name>
<gene>
    <name evidence="1" type="ORF">GLOINDRAFT_346849</name>
</gene>
<sequence length="58" mass="6605">MVTIDLIVITIFETMIGVRGEVYVNMTNDIFVLRRSRHSPLSLGIIRTKNLVCDRGAR</sequence>
<dbReference type="HOGENOM" id="CLU_2980230_0_0_1"/>
<dbReference type="AlphaFoldDB" id="U9TZT0"/>
<reference evidence="1" key="1">
    <citation type="submission" date="2013-07" db="EMBL/GenBank/DDBJ databases">
        <title>The genome of an arbuscular mycorrhizal fungus provides insights into the evolution of the oldest plant symbiosis.</title>
        <authorList>
            <consortium name="DOE Joint Genome Institute"/>
            <person name="Tisserant E."/>
            <person name="Malbreil M."/>
            <person name="Kuo A."/>
            <person name="Kohler A."/>
            <person name="Symeonidi A."/>
            <person name="Balestrini R."/>
            <person name="Charron P."/>
            <person name="Duensing N."/>
            <person name="Frei-dit-Frey N."/>
            <person name="Gianinazzi-Pearson V."/>
            <person name="Gilbert B."/>
            <person name="Handa Y."/>
            <person name="Hijri M."/>
            <person name="Kaul R."/>
            <person name="Kawaguchi M."/>
            <person name="Krajinski F."/>
            <person name="Lammers P."/>
            <person name="Lapierre D."/>
            <person name="Masclaux F.G."/>
            <person name="Murat C."/>
            <person name="Morin E."/>
            <person name="Ndikumana S."/>
            <person name="Pagni M."/>
            <person name="Petitpierre D."/>
            <person name="Requena N."/>
            <person name="Rosikiewicz P."/>
            <person name="Riley R."/>
            <person name="Saito K."/>
            <person name="San Clemente H."/>
            <person name="Shapiro H."/>
            <person name="van Tuinen D."/>
            <person name="Becard G."/>
            <person name="Bonfante P."/>
            <person name="Paszkowski U."/>
            <person name="Shachar-Hill Y."/>
            <person name="Young J.P."/>
            <person name="Sanders I.R."/>
            <person name="Henrissat B."/>
            <person name="Rensing S.A."/>
            <person name="Grigoriev I.V."/>
            <person name="Corradi N."/>
            <person name="Roux C."/>
            <person name="Martin F."/>
        </authorList>
    </citation>
    <scope>NUCLEOTIDE SEQUENCE</scope>
    <source>
        <strain evidence="1">DAOM 197198</strain>
    </source>
</reference>
<evidence type="ECO:0000313" key="1">
    <source>
        <dbReference type="EMBL" id="ESA13654.1"/>
    </source>
</evidence>
<proteinExistence type="predicted"/>
<protein>
    <submittedName>
        <fullName evidence="1">Uncharacterized protein</fullName>
    </submittedName>
</protein>
<dbReference type="EMBL" id="KI283670">
    <property type="protein sequence ID" value="ESA13654.1"/>
    <property type="molecule type" value="Genomic_DNA"/>
</dbReference>
<accession>U9TZT0</accession>
<organism evidence="1">
    <name type="scientific">Rhizophagus irregularis (strain DAOM 181602 / DAOM 197198 / MUCL 43194)</name>
    <name type="common">Arbuscular mycorrhizal fungus</name>
    <name type="synonym">Glomus intraradices</name>
    <dbReference type="NCBI Taxonomy" id="747089"/>
    <lineage>
        <taxon>Eukaryota</taxon>
        <taxon>Fungi</taxon>
        <taxon>Fungi incertae sedis</taxon>
        <taxon>Mucoromycota</taxon>
        <taxon>Glomeromycotina</taxon>
        <taxon>Glomeromycetes</taxon>
        <taxon>Glomerales</taxon>
        <taxon>Glomeraceae</taxon>
        <taxon>Rhizophagus</taxon>
    </lineage>
</organism>